<keyword evidence="2" id="KW-0808">Transferase</keyword>
<evidence type="ECO:0000313" key="2">
    <source>
        <dbReference type="EMBL" id="KAJ6801105.1"/>
    </source>
</evidence>
<reference evidence="2" key="1">
    <citation type="journal article" date="2023" name="GigaByte">
        <title>Genome assembly of the bearded iris, Iris pallida Lam.</title>
        <authorList>
            <person name="Bruccoleri R.E."/>
            <person name="Oakeley E.J."/>
            <person name="Faust A.M.E."/>
            <person name="Altorfer M."/>
            <person name="Dessus-Babus S."/>
            <person name="Burckhardt D."/>
            <person name="Oertli M."/>
            <person name="Naumann U."/>
            <person name="Petersen F."/>
            <person name="Wong J."/>
        </authorList>
    </citation>
    <scope>NUCLEOTIDE SEQUENCE</scope>
    <source>
        <strain evidence="2">GSM-AAB239-AS_SAM_17_03QT</strain>
    </source>
</reference>
<name>A0AAX6EAT4_IRIPA</name>
<keyword evidence="3" id="KW-1185">Reference proteome</keyword>
<feature type="region of interest" description="Disordered" evidence="1">
    <location>
        <begin position="173"/>
        <end position="200"/>
    </location>
</feature>
<feature type="compositionally biased region" description="Basic residues" evidence="1">
    <location>
        <begin position="127"/>
        <end position="148"/>
    </location>
</feature>
<evidence type="ECO:0000256" key="1">
    <source>
        <dbReference type="SAM" id="MobiDB-lite"/>
    </source>
</evidence>
<dbReference type="EMBL" id="JANAVB010038416">
    <property type="protein sequence ID" value="KAJ6801105.1"/>
    <property type="molecule type" value="Genomic_DNA"/>
</dbReference>
<proteinExistence type="predicted"/>
<gene>
    <name evidence="2" type="ORF">M6B38_199740</name>
</gene>
<comment type="caution">
    <text evidence="2">The sequence shown here is derived from an EMBL/GenBank/DDBJ whole genome shotgun (WGS) entry which is preliminary data.</text>
</comment>
<keyword evidence="2" id="KW-0675">Receptor</keyword>
<evidence type="ECO:0000313" key="3">
    <source>
        <dbReference type="Proteomes" id="UP001140949"/>
    </source>
</evidence>
<keyword evidence="2" id="KW-0418">Kinase</keyword>
<accession>A0AAX6EAT4</accession>
<dbReference type="GO" id="GO:0016301">
    <property type="term" value="F:kinase activity"/>
    <property type="evidence" value="ECO:0007669"/>
    <property type="project" value="UniProtKB-KW"/>
</dbReference>
<dbReference type="AlphaFoldDB" id="A0AAX6EAT4"/>
<dbReference type="Proteomes" id="UP001140949">
    <property type="component" value="Unassembled WGS sequence"/>
</dbReference>
<organism evidence="2 3">
    <name type="scientific">Iris pallida</name>
    <name type="common">Sweet iris</name>
    <dbReference type="NCBI Taxonomy" id="29817"/>
    <lineage>
        <taxon>Eukaryota</taxon>
        <taxon>Viridiplantae</taxon>
        <taxon>Streptophyta</taxon>
        <taxon>Embryophyta</taxon>
        <taxon>Tracheophyta</taxon>
        <taxon>Spermatophyta</taxon>
        <taxon>Magnoliopsida</taxon>
        <taxon>Liliopsida</taxon>
        <taxon>Asparagales</taxon>
        <taxon>Iridaceae</taxon>
        <taxon>Iridoideae</taxon>
        <taxon>Irideae</taxon>
        <taxon>Iris</taxon>
    </lineage>
</organism>
<sequence>MSPSMPLTTQGNPPPQTAKTITAEIFVSGPVCPCPIYHFLPYYKLQSNFVPNKLDPNPCLCPCQHNYLPGARPFLTTAATTALFFRPATPSSPKSPDGVATAGMGSHSPLSPDPPTLPQQINSGSVPHHRSPRSRHPGLRSAGSRRRPTSVADVVCSGRARAFVTFRDRTRVPNRDRSAPFPRLHRRRCLGRPSTSALRR</sequence>
<protein>
    <submittedName>
        <fullName evidence="2">Proline-rich receptor-like protein kinase PERK13</fullName>
    </submittedName>
</protein>
<feature type="region of interest" description="Disordered" evidence="1">
    <location>
        <begin position="87"/>
        <end position="152"/>
    </location>
</feature>
<reference evidence="2" key="2">
    <citation type="submission" date="2023-04" db="EMBL/GenBank/DDBJ databases">
        <authorList>
            <person name="Bruccoleri R.E."/>
            <person name="Oakeley E.J."/>
            <person name="Faust A.-M."/>
            <person name="Dessus-Babus S."/>
            <person name="Altorfer M."/>
            <person name="Burckhardt D."/>
            <person name="Oertli M."/>
            <person name="Naumann U."/>
            <person name="Petersen F."/>
            <person name="Wong J."/>
        </authorList>
    </citation>
    <scope>NUCLEOTIDE SEQUENCE</scope>
    <source>
        <strain evidence="2">GSM-AAB239-AS_SAM_17_03QT</strain>
        <tissue evidence="2">Leaf</tissue>
    </source>
</reference>